<gene>
    <name evidence="15" type="ORF">LJ725_16605</name>
</gene>
<comment type="subcellular location">
    <subcellularLocation>
        <location evidence="12">Cell membrane</location>
    </subcellularLocation>
    <subcellularLocation>
        <location evidence="1">Membrane</location>
        <topology evidence="1">Multi-pass membrane protein</topology>
    </subcellularLocation>
</comment>
<dbReference type="SUPFAM" id="SSF81653">
    <property type="entry name" value="Calcium ATPase, transduction domain A"/>
    <property type="match status" value="1"/>
</dbReference>
<keyword evidence="8 12" id="KW-1133">Transmembrane helix</keyword>
<dbReference type="PRINTS" id="PR00941">
    <property type="entry name" value="CDATPASE"/>
</dbReference>
<evidence type="ECO:0000256" key="2">
    <source>
        <dbReference type="ARBA" id="ARBA00006024"/>
    </source>
</evidence>
<dbReference type="InterPro" id="IPR023298">
    <property type="entry name" value="ATPase_P-typ_TM_dom_sf"/>
</dbReference>
<comment type="caution">
    <text evidence="15">The sequence shown here is derived from an EMBL/GenBank/DDBJ whole genome shotgun (WGS) entry which is preliminary data.</text>
</comment>
<evidence type="ECO:0000256" key="9">
    <source>
        <dbReference type="ARBA" id="ARBA00023136"/>
    </source>
</evidence>
<evidence type="ECO:0000256" key="10">
    <source>
        <dbReference type="ARBA" id="ARBA00039097"/>
    </source>
</evidence>
<dbReference type="SFLD" id="SFLDF00027">
    <property type="entry name" value="p-type_atpase"/>
    <property type="match status" value="1"/>
</dbReference>
<dbReference type="InterPro" id="IPR006121">
    <property type="entry name" value="HMA_dom"/>
</dbReference>
<protein>
    <recommendedName>
        <fullName evidence="10">P-type Zn(2+) transporter</fullName>
        <ecNumber evidence="10">7.2.2.12</ecNumber>
    </recommendedName>
</protein>
<dbReference type="SUPFAM" id="SSF81665">
    <property type="entry name" value="Calcium ATPase, transmembrane domain M"/>
    <property type="match status" value="1"/>
</dbReference>
<dbReference type="NCBIfam" id="TIGR01494">
    <property type="entry name" value="ATPase_P-type"/>
    <property type="match status" value="1"/>
</dbReference>
<dbReference type="InterPro" id="IPR001757">
    <property type="entry name" value="P_typ_ATPase"/>
</dbReference>
<dbReference type="Pfam" id="PF00702">
    <property type="entry name" value="Hydrolase"/>
    <property type="match status" value="1"/>
</dbReference>
<dbReference type="Proteomes" id="UP001198862">
    <property type="component" value="Unassembled WGS sequence"/>
</dbReference>
<evidence type="ECO:0000256" key="7">
    <source>
        <dbReference type="ARBA" id="ARBA00022967"/>
    </source>
</evidence>
<comment type="similarity">
    <text evidence="2 12">Belongs to the cation transport ATPase (P-type) (TC 3.A.3) family. Type IB subfamily.</text>
</comment>
<reference evidence="15 16" key="1">
    <citation type="submission" date="2021-11" db="EMBL/GenBank/DDBJ databases">
        <authorList>
            <person name="Lee D.-H."/>
            <person name="Kim S.-B."/>
        </authorList>
    </citation>
    <scope>NUCLEOTIDE SEQUENCE [LARGE SCALE GENOMIC DNA]</scope>
    <source>
        <strain evidence="15 16">KCTC 52223</strain>
    </source>
</reference>
<dbReference type="SFLD" id="SFLDG00002">
    <property type="entry name" value="C1.7:_P-type_atpase_like"/>
    <property type="match status" value="1"/>
</dbReference>
<sequence length="1020" mass="106580">MKVNDATMSRSSSLRFKVDGLDCQNEVRALRAAVGPLVGGDDKLSFNTQAGVMEVISESVPMVDAIQRAVATIGMQARLLGELQQQQPAPALLFRIEGLDCKNEVATLKREVGPLVGSEAWLSFDTGKGLMTVAPQRQATVDDIVGRVGPTGMRASFVEDGTAEAMLLRVQGLDCKNDVAELTRQLGPLVGEDKLAFDTAQGMMTVAPQSRAALDAIQEAVERTGMRAEPWSAPAVSRGAPAPAAVPVGPASGGAAEALNSPLPTRLAGQVVFRIHGMDCADEIAALKREVGPLVGEAKLAFDLLNGRMSIDMTPDAALESRVEKAVARAGLRAEPWIEGGTSEAAQAEERRKRLQSWLTTASGVFTALGFAIHAWLGGSIIAAFEAGEHGSGATPLPSVALYTLAVLGAARYVAPKAWLAAKRLRPDMNLLMMVAVAGAIGIGAWFEAATVSFFFALALALEAWSLGRARRAVAALMELAPPTARLKLEDGSEHDVPAAEVRVGMHIIVRPGDKVPLDGRVAAGESEVNQAPITGESVPVLKAEGDEVFAGTINGEGALDIVTTKAANNTTLAQIIRMVGSAQSRRAPSEQWVEKFARIYTPVVMALAIAIFLAPPLLLGGAWDVWFYRALVLLVIACPCALVISTPVTIVAALAGAAKQGVLVKGGTHLETPAHLKAVAMDKTGTLTEGRPQVVEIVPLGGRNETDILGLAAALEARSGHPIARAILAKAEEFKIAAEPAEAVQAIAGRGVTGRVAGREIWLGSRRYLAERGISSDTVLQQADALSSAGRTIVGVGEGQEVWGLVAVADAVRPEARDIVTALHRAGIKHVVMLTGDNRATAEAIAKQTGIDEVRAELLPADKVVAVEDLVRRYGTVAMVGDGVNDAPAMGRANLGIAMGAMGSDAAIETADVALMSDDLSKLPWLVRHSRATLTVIRQNVAFSIAVKLVFTALTVIGLASLWGAIAADVGASLLVVLNGLRLLNRNQTSIQQGGPSGGLGVPAQPHQVPTMTGTAHAR</sequence>
<feature type="transmembrane region" description="Helical" evidence="12">
    <location>
        <begin position="358"/>
        <end position="385"/>
    </location>
</feature>
<keyword evidence="9 12" id="KW-0472">Membrane</keyword>
<evidence type="ECO:0000256" key="8">
    <source>
        <dbReference type="ARBA" id="ARBA00022989"/>
    </source>
</evidence>
<evidence type="ECO:0000313" key="15">
    <source>
        <dbReference type="EMBL" id="MCC8430595.1"/>
    </source>
</evidence>
<keyword evidence="5 12" id="KW-0547">Nucleotide-binding</keyword>
<dbReference type="InterPro" id="IPR023299">
    <property type="entry name" value="ATPase_P-typ_cyto_dom_N"/>
</dbReference>
<comment type="catalytic activity">
    <reaction evidence="11">
        <text>Zn(2+)(in) + ATP + H2O = Zn(2+)(out) + ADP + phosphate + H(+)</text>
        <dbReference type="Rhea" id="RHEA:20621"/>
        <dbReference type="ChEBI" id="CHEBI:15377"/>
        <dbReference type="ChEBI" id="CHEBI:15378"/>
        <dbReference type="ChEBI" id="CHEBI:29105"/>
        <dbReference type="ChEBI" id="CHEBI:30616"/>
        <dbReference type="ChEBI" id="CHEBI:43474"/>
        <dbReference type="ChEBI" id="CHEBI:456216"/>
        <dbReference type="EC" id="7.2.2.12"/>
    </reaction>
</comment>
<dbReference type="Gene3D" id="3.40.1110.10">
    <property type="entry name" value="Calcium-transporting ATPase, cytoplasmic domain N"/>
    <property type="match status" value="1"/>
</dbReference>
<evidence type="ECO:0000259" key="14">
    <source>
        <dbReference type="PROSITE" id="PS50846"/>
    </source>
</evidence>
<dbReference type="InterPro" id="IPR044492">
    <property type="entry name" value="P_typ_ATPase_HD_dom"/>
</dbReference>
<dbReference type="NCBIfam" id="TIGR01525">
    <property type="entry name" value="ATPase-IB_hvy"/>
    <property type="match status" value="1"/>
</dbReference>
<evidence type="ECO:0000256" key="6">
    <source>
        <dbReference type="ARBA" id="ARBA00022840"/>
    </source>
</evidence>
<dbReference type="SUPFAM" id="SSF55008">
    <property type="entry name" value="HMA, heavy metal-associated domain"/>
    <property type="match status" value="2"/>
</dbReference>
<dbReference type="InterPro" id="IPR059000">
    <property type="entry name" value="ATPase_P-type_domA"/>
</dbReference>
<keyword evidence="4 12" id="KW-0479">Metal-binding</keyword>
<evidence type="ECO:0000256" key="13">
    <source>
        <dbReference type="SAM" id="MobiDB-lite"/>
    </source>
</evidence>
<dbReference type="EMBL" id="JAJISD010000007">
    <property type="protein sequence ID" value="MCC8430595.1"/>
    <property type="molecule type" value="Genomic_DNA"/>
</dbReference>
<feature type="domain" description="HMA" evidence="14">
    <location>
        <begin position="269"/>
        <end position="335"/>
    </location>
</feature>
<feature type="compositionally biased region" description="Polar residues" evidence="13">
    <location>
        <begin position="1009"/>
        <end position="1020"/>
    </location>
</feature>
<dbReference type="PRINTS" id="PR00119">
    <property type="entry name" value="CATATPASE"/>
</dbReference>
<dbReference type="Gene3D" id="3.40.50.1000">
    <property type="entry name" value="HAD superfamily/HAD-like"/>
    <property type="match status" value="1"/>
</dbReference>
<evidence type="ECO:0000256" key="11">
    <source>
        <dbReference type="ARBA" id="ARBA00047308"/>
    </source>
</evidence>
<dbReference type="InterPro" id="IPR018303">
    <property type="entry name" value="ATPase_P-typ_P_site"/>
</dbReference>
<feature type="transmembrane region" description="Helical" evidence="12">
    <location>
        <begin position="452"/>
        <end position="468"/>
    </location>
</feature>
<feature type="region of interest" description="Disordered" evidence="13">
    <location>
        <begin position="995"/>
        <end position="1020"/>
    </location>
</feature>
<organism evidence="15 16">
    <name type="scientific">Reyranella aquatilis</name>
    <dbReference type="NCBI Taxonomy" id="2035356"/>
    <lineage>
        <taxon>Bacteria</taxon>
        <taxon>Pseudomonadati</taxon>
        <taxon>Pseudomonadota</taxon>
        <taxon>Alphaproteobacteria</taxon>
        <taxon>Hyphomicrobiales</taxon>
        <taxon>Reyranellaceae</taxon>
        <taxon>Reyranella</taxon>
    </lineage>
</organism>
<evidence type="ECO:0000256" key="1">
    <source>
        <dbReference type="ARBA" id="ARBA00004141"/>
    </source>
</evidence>
<keyword evidence="12" id="KW-1003">Cell membrane</keyword>
<dbReference type="PROSITE" id="PS00154">
    <property type="entry name" value="ATPASE_E1_E2"/>
    <property type="match status" value="1"/>
</dbReference>
<dbReference type="PROSITE" id="PS50846">
    <property type="entry name" value="HMA_2"/>
    <property type="match status" value="1"/>
</dbReference>
<dbReference type="RefSeq" id="WP_230551754.1">
    <property type="nucleotide sequence ID" value="NZ_JAJISD010000007.1"/>
</dbReference>
<feature type="transmembrane region" description="Helical" evidence="12">
    <location>
        <begin position="631"/>
        <end position="656"/>
    </location>
</feature>
<keyword evidence="3 12" id="KW-0812">Transmembrane</keyword>
<evidence type="ECO:0000313" key="16">
    <source>
        <dbReference type="Proteomes" id="UP001198862"/>
    </source>
</evidence>
<dbReference type="PANTHER" id="PTHR48085">
    <property type="entry name" value="CADMIUM/ZINC-TRANSPORTING ATPASE HMA2-RELATED"/>
    <property type="match status" value="1"/>
</dbReference>
<dbReference type="Gene3D" id="2.70.150.10">
    <property type="entry name" value="Calcium-transporting ATPase, cytoplasmic transduction domain A"/>
    <property type="match status" value="1"/>
</dbReference>
<keyword evidence="16" id="KW-1185">Reference proteome</keyword>
<dbReference type="EC" id="7.2.2.12" evidence="10"/>
<dbReference type="InterPro" id="IPR051014">
    <property type="entry name" value="Cation_Transport_ATPase_IB"/>
</dbReference>
<proteinExistence type="inferred from homology"/>
<dbReference type="PANTHER" id="PTHR48085:SF5">
    <property type="entry name" value="CADMIUM_ZINC-TRANSPORTING ATPASE HMA4-RELATED"/>
    <property type="match status" value="1"/>
</dbReference>
<dbReference type="InterPro" id="IPR008250">
    <property type="entry name" value="ATPase_P-typ_transduc_dom_A_sf"/>
</dbReference>
<dbReference type="Gene3D" id="3.30.70.100">
    <property type="match status" value="1"/>
</dbReference>
<name>A0ABS8KX11_9HYPH</name>
<feature type="transmembrane region" description="Helical" evidence="12">
    <location>
        <begin position="942"/>
        <end position="961"/>
    </location>
</feature>
<feature type="transmembrane region" description="Helical" evidence="12">
    <location>
        <begin position="427"/>
        <end position="446"/>
    </location>
</feature>
<dbReference type="InterPro" id="IPR036412">
    <property type="entry name" value="HAD-like_sf"/>
</dbReference>
<dbReference type="Pfam" id="PF00122">
    <property type="entry name" value="E1-E2_ATPase"/>
    <property type="match status" value="1"/>
</dbReference>
<dbReference type="InterPro" id="IPR036163">
    <property type="entry name" value="HMA_dom_sf"/>
</dbReference>
<evidence type="ECO:0000256" key="4">
    <source>
        <dbReference type="ARBA" id="ARBA00022723"/>
    </source>
</evidence>
<feature type="transmembrane region" description="Helical" evidence="12">
    <location>
        <begin position="397"/>
        <end position="415"/>
    </location>
</feature>
<dbReference type="SFLD" id="SFLDS00003">
    <property type="entry name" value="Haloacid_Dehalogenase"/>
    <property type="match status" value="1"/>
</dbReference>
<accession>A0ABS8KX11</accession>
<evidence type="ECO:0000256" key="5">
    <source>
        <dbReference type="ARBA" id="ARBA00022741"/>
    </source>
</evidence>
<dbReference type="CDD" id="cd00371">
    <property type="entry name" value="HMA"/>
    <property type="match status" value="1"/>
</dbReference>
<keyword evidence="7" id="KW-1278">Translocase</keyword>
<feature type="transmembrane region" description="Helical" evidence="12">
    <location>
        <begin position="600"/>
        <end position="619"/>
    </location>
</feature>
<dbReference type="InterPro" id="IPR023214">
    <property type="entry name" value="HAD_sf"/>
</dbReference>
<evidence type="ECO:0000256" key="3">
    <source>
        <dbReference type="ARBA" id="ARBA00022692"/>
    </source>
</evidence>
<keyword evidence="6 12" id="KW-0067">ATP-binding</keyword>
<dbReference type="InterPro" id="IPR027256">
    <property type="entry name" value="P-typ_ATPase_IB"/>
</dbReference>
<evidence type="ECO:0000256" key="12">
    <source>
        <dbReference type="RuleBase" id="RU362081"/>
    </source>
</evidence>
<dbReference type="SUPFAM" id="SSF56784">
    <property type="entry name" value="HAD-like"/>
    <property type="match status" value="1"/>
</dbReference>